<gene>
    <name evidence="2" type="ORF">CDAR_313131</name>
</gene>
<reference evidence="2 3" key="1">
    <citation type="submission" date="2021-06" db="EMBL/GenBank/DDBJ databases">
        <title>Caerostris darwini draft genome.</title>
        <authorList>
            <person name="Kono N."/>
            <person name="Arakawa K."/>
        </authorList>
    </citation>
    <scope>NUCLEOTIDE SEQUENCE [LARGE SCALE GENOMIC DNA]</scope>
</reference>
<evidence type="ECO:0000256" key="1">
    <source>
        <dbReference type="SAM" id="MobiDB-lite"/>
    </source>
</evidence>
<feature type="region of interest" description="Disordered" evidence="1">
    <location>
        <begin position="61"/>
        <end position="80"/>
    </location>
</feature>
<protein>
    <submittedName>
        <fullName evidence="2">Uncharacterized protein</fullName>
    </submittedName>
</protein>
<proteinExistence type="predicted"/>
<evidence type="ECO:0000313" key="3">
    <source>
        <dbReference type="Proteomes" id="UP001054837"/>
    </source>
</evidence>
<organism evidence="2 3">
    <name type="scientific">Caerostris darwini</name>
    <dbReference type="NCBI Taxonomy" id="1538125"/>
    <lineage>
        <taxon>Eukaryota</taxon>
        <taxon>Metazoa</taxon>
        <taxon>Ecdysozoa</taxon>
        <taxon>Arthropoda</taxon>
        <taxon>Chelicerata</taxon>
        <taxon>Arachnida</taxon>
        <taxon>Araneae</taxon>
        <taxon>Araneomorphae</taxon>
        <taxon>Entelegynae</taxon>
        <taxon>Araneoidea</taxon>
        <taxon>Araneidae</taxon>
        <taxon>Caerostris</taxon>
    </lineage>
</organism>
<dbReference type="Proteomes" id="UP001054837">
    <property type="component" value="Unassembled WGS sequence"/>
</dbReference>
<dbReference type="EMBL" id="BPLQ01011465">
    <property type="protein sequence ID" value="GIY58160.1"/>
    <property type="molecule type" value="Genomic_DNA"/>
</dbReference>
<sequence>MDFARLAHVRPSGLDYLQENLSVTNCMDFWMDYVYKMAGFGLGAVRQLNLGYIKPHSCSFKPRMKPSREQWKRSRTESPHSIASRTLKRIFVS</sequence>
<feature type="compositionally biased region" description="Basic and acidic residues" evidence="1">
    <location>
        <begin position="66"/>
        <end position="78"/>
    </location>
</feature>
<evidence type="ECO:0000313" key="2">
    <source>
        <dbReference type="EMBL" id="GIY58160.1"/>
    </source>
</evidence>
<name>A0AAV4UKD4_9ARAC</name>
<accession>A0AAV4UKD4</accession>
<comment type="caution">
    <text evidence="2">The sequence shown here is derived from an EMBL/GenBank/DDBJ whole genome shotgun (WGS) entry which is preliminary data.</text>
</comment>
<dbReference type="AlphaFoldDB" id="A0AAV4UKD4"/>
<keyword evidence="3" id="KW-1185">Reference proteome</keyword>